<keyword evidence="8" id="KW-0276">Fatty acid metabolism</keyword>
<evidence type="ECO:0000313" key="25">
    <source>
        <dbReference type="EMBL" id="WWC84555.1"/>
    </source>
</evidence>
<dbReference type="Pfam" id="PF03061">
    <property type="entry name" value="4HBT"/>
    <property type="match status" value="1"/>
</dbReference>
<dbReference type="InterPro" id="IPR052365">
    <property type="entry name" value="THEM4/THEM5_acyl-CoA_thioest"/>
</dbReference>
<keyword evidence="10" id="KW-0443">Lipid metabolism</keyword>
<evidence type="ECO:0000256" key="14">
    <source>
        <dbReference type="ARBA" id="ARBA00037002"/>
    </source>
</evidence>
<gene>
    <name evidence="25" type="ORF">PIECOFPK_02294</name>
</gene>
<evidence type="ECO:0000259" key="24">
    <source>
        <dbReference type="Pfam" id="PF03061"/>
    </source>
</evidence>
<evidence type="ECO:0000256" key="21">
    <source>
        <dbReference type="ARBA" id="ARBA00047969"/>
    </source>
</evidence>
<evidence type="ECO:0000256" key="17">
    <source>
        <dbReference type="ARBA" id="ARBA00040123"/>
    </source>
</evidence>
<comment type="catalytic activity">
    <reaction evidence="19">
        <text>octanoyl-CoA + H2O = octanoate + CoA + H(+)</text>
        <dbReference type="Rhea" id="RHEA:30143"/>
        <dbReference type="ChEBI" id="CHEBI:15377"/>
        <dbReference type="ChEBI" id="CHEBI:15378"/>
        <dbReference type="ChEBI" id="CHEBI:25646"/>
        <dbReference type="ChEBI" id="CHEBI:57287"/>
        <dbReference type="ChEBI" id="CHEBI:57386"/>
    </reaction>
    <physiologicalReaction direction="left-to-right" evidence="19">
        <dbReference type="Rhea" id="RHEA:30144"/>
    </physiologicalReaction>
</comment>
<evidence type="ECO:0000256" key="19">
    <source>
        <dbReference type="ARBA" id="ARBA00047588"/>
    </source>
</evidence>
<keyword evidence="6" id="KW-0053">Apoptosis</keyword>
<proteinExistence type="inferred from homology"/>
<protein>
    <recommendedName>
        <fullName evidence="17">Acyl-coenzyme A thioesterase THEM4</fullName>
        <ecNumber evidence="16">3.1.2.2</ecNumber>
    </recommendedName>
    <alternativeName>
        <fullName evidence="18">Thioesterase superfamily member 4</fullName>
    </alternativeName>
</protein>
<evidence type="ECO:0000256" key="8">
    <source>
        <dbReference type="ARBA" id="ARBA00022832"/>
    </source>
</evidence>
<keyword evidence="5" id="KW-0963">Cytoplasm</keyword>
<evidence type="ECO:0000256" key="3">
    <source>
        <dbReference type="ARBA" id="ARBA00004632"/>
    </source>
</evidence>
<organism evidence="25 26">
    <name type="scientific">Mycovorax composti</name>
    <dbReference type="NCBI Taxonomy" id="2962693"/>
    <lineage>
        <taxon>Bacteria</taxon>
        <taxon>Pseudomonadati</taxon>
        <taxon>Bacteroidota</taxon>
        <taxon>Chitinophagia</taxon>
        <taxon>Chitinophagales</taxon>
        <taxon>Chitinophagaceae</taxon>
        <taxon>Mycovorax</taxon>
    </lineage>
</organism>
<name>A0ABZ2ELY7_9BACT</name>
<comment type="catalytic activity">
    <reaction evidence="21">
        <text>decanoyl-CoA + H2O = decanoate + CoA + H(+)</text>
        <dbReference type="Rhea" id="RHEA:40059"/>
        <dbReference type="ChEBI" id="CHEBI:15377"/>
        <dbReference type="ChEBI" id="CHEBI:15378"/>
        <dbReference type="ChEBI" id="CHEBI:27689"/>
        <dbReference type="ChEBI" id="CHEBI:57287"/>
        <dbReference type="ChEBI" id="CHEBI:61430"/>
    </reaction>
    <physiologicalReaction direction="left-to-right" evidence="21">
        <dbReference type="Rhea" id="RHEA:40060"/>
    </physiologicalReaction>
</comment>
<evidence type="ECO:0000313" key="26">
    <source>
        <dbReference type="Proteomes" id="UP001321305"/>
    </source>
</evidence>
<dbReference type="RefSeq" id="WP_409965935.1">
    <property type="nucleotide sequence ID" value="NZ_CP144143.1"/>
</dbReference>
<comment type="catalytic activity">
    <reaction evidence="13">
        <text>(5Z,8Z,11Z,14Z)-eicosatetraenoyl-CoA + H2O = (5Z,8Z,11Z,14Z)-eicosatetraenoate + CoA + H(+)</text>
        <dbReference type="Rhea" id="RHEA:40151"/>
        <dbReference type="ChEBI" id="CHEBI:15377"/>
        <dbReference type="ChEBI" id="CHEBI:15378"/>
        <dbReference type="ChEBI" id="CHEBI:32395"/>
        <dbReference type="ChEBI" id="CHEBI:57287"/>
        <dbReference type="ChEBI" id="CHEBI:57368"/>
    </reaction>
    <physiologicalReaction direction="left-to-right" evidence="13">
        <dbReference type="Rhea" id="RHEA:40152"/>
    </physiologicalReaction>
</comment>
<dbReference type="EMBL" id="CP144143">
    <property type="protein sequence ID" value="WWC84555.1"/>
    <property type="molecule type" value="Genomic_DNA"/>
</dbReference>
<dbReference type="CDD" id="cd03443">
    <property type="entry name" value="PaaI_thioesterase"/>
    <property type="match status" value="1"/>
</dbReference>
<evidence type="ECO:0000256" key="20">
    <source>
        <dbReference type="ARBA" id="ARBA00047734"/>
    </source>
</evidence>
<comment type="catalytic activity">
    <reaction evidence="14">
        <text>(9Z)-octadecenoyl-CoA + H2O = (9Z)-octadecenoate + CoA + H(+)</text>
        <dbReference type="Rhea" id="RHEA:40139"/>
        <dbReference type="ChEBI" id="CHEBI:15377"/>
        <dbReference type="ChEBI" id="CHEBI:15378"/>
        <dbReference type="ChEBI" id="CHEBI:30823"/>
        <dbReference type="ChEBI" id="CHEBI:57287"/>
        <dbReference type="ChEBI" id="CHEBI:57387"/>
    </reaction>
    <physiologicalReaction direction="left-to-right" evidence="14">
        <dbReference type="Rhea" id="RHEA:40140"/>
    </physiologicalReaction>
</comment>
<evidence type="ECO:0000256" key="7">
    <source>
        <dbReference type="ARBA" id="ARBA00022801"/>
    </source>
</evidence>
<reference evidence="26" key="1">
    <citation type="submission" date="2024-01" db="EMBL/GenBank/DDBJ databases">
        <title>Mycovorax composti gen. nov. sp. nov., a member of the family Chitinophagaceae isolated from button mushroom compost.</title>
        <authorList>
            <person name="Thai M."/>
            <person name="Bell T.L."/>
            <person name="Kertesz M.A."/>
        </authorList>
    </citation>
    <scope>NUCLEOTIDE SEQUENCE [LARGE SCALE GENOMIC DNA]</scope>
    <source>
        <strain evidence="26">C216</strain>
    </source>
</reference>
<evidence type="ECO:0000256" key="6">
    <source>
        <dbReference type="ARBA" id="ARBA00022703"/>
    </source>
</evidence>
<keyword evidence="7" id="KW-0378">Hydrolase</keyword>
<evidence type="ECO:0000256" key="22">
    <source>
        <dbReference type="ARBA" id="ARBA00048074"/>
    </source>
</evidence>
<evidence type="ECO:0000256" key="4">
    <source>
        <dbReference type="ARBA" id="ARBA00022475"/>
    </source>
</evidence>
<comment type="subcellular location">
    <subcellularLocation>
        <location evidence="3">Cell projection</location>
        <location evidence="3">Ruffle membrane</location>
    </subcellularLocation>
    <subcellularLocation>
        <location evidence="2">Cytoplasm</location>
    </subcellularLocation>
    <subcellularLocation>
        <location evidence="1">Membrane</location>
        <topology evidence="1">Peripheral membrane protein</topology>
    </subcellularLocation>
</comment>
<evidence type="ECO:0000256" key="13">
    <source>
        <dbReference type="ARBA" id="ARBA00035852"/>
    </source>
</evidence>
<dbReference type="InterPro" id="IPR029069">
    <property type="entry name" value="HotDog_dom_sf"/>
</dbReference>
<dbReference type="InterPro" id="IPR006683">
    <property type="entry name" value="Thioestr_dom"/>
</dbReference>
<evidence type="ECO:0000256" key="2">
    <source>
        <dbReference type="ARBA" id="ARBA00004496"/>
    </source>
</evidence>
<dbReference type="PANTHER" id="PTHR12418:SF19">
    <property type="entry name" value="ACYL-COENZYME A THIOESTERASE THEM4"/>
    <property type="match status" value="1"/>
</dbReference>
<evidence type="ECO:0000256" key="1">
    <source>
        <dbReference type="ARBA" id="ARBA00004170"/>
    </source>
</evidence>
<comment type="catalytic activity">
    <reaction evidence="20">
        <text>hexadecanoyl-CoA + H2O = hexadecanoate + CoA + H(+)</text>
        <dbReference type="Rhea" id="RHEA:16645"/>
        <dbReference type="ChEBI" id="CHEBI:7896"/>
        <dbReference type="ChEBI" id="CHEBI:15377"/>
        <dbReference type="ChEBI" id="CHEBI:15378"/>
        <dbReference type="ChEBI" id="CHEBI:57287"/>
        <dbReference type="ChEBI" id="CHEBI:57379"/>
        <dbReference type="EC" id="3.1.2.2"/>
    </reaction>
    <physiologicalReaction direction="left-to-right" evidence="20">
        <dbReference type="Rhea" id="RHEA:16646"/>
    </physiologicalReaction>
</comment>
<dbReference type="Gene3D" id="3.10.129.10">
    <property type="entry name" value="Hotdog Thioesterase"/>
    <property type="match status" value="1"/>
</dbReference>
<comment type="catalytic activity">
    <reaction evidence="22">
        <text>dodecanoyl-CoA + H2O = dodecanoate + CoA + H(+)</text>
        <dbReference type="Rhea" id="RHEA:30135"/>
        <dbReference type="ChEBI" id="CHEBI:15377"/>
        <dbReference type="ChEBI" id="CHEBI:15378"/>
        <dbReference type="ChEBI" id="CHEBI:18262"/>
        <dbReference type="ChEBI" id="CHEBI:57287"/>
        <dbReference type="ChEBI" id="CHEBI:57375"/>
    </reaction>
    <physiologicalReaction direction="left-to-right" evidence="22">
        <dbReference type="Rhea" id="RHEA:30136"/>
    </physiologicalReaction>
</comment>
<dbReference type="Proteomes" id="UP001321305">
    <property type="component" value="Chromosome"/>
</dbReference>
<dbReference type="EC" id="3.1.2.2" evidence="16"/>
<feature type="domain" description="Thioesterase" evidence="24">
    <location>
        <begin position="56"/>
        <end position="140"/>
    </location>
</feature>
<evidence type="ECO:0000256" key="12">
    <source>
        <dbReference type="ARBA" id="ARBA00023273"/>
    </source>
</evidence>
<keyword evidence="4" id="KW-1003">Cell membrane</keyword>
<evidence type="ECO:0000256" key="11">
    <source>
        <dbReference type="ARBA" id="ARBA00023136"/>
    </source>
</evidence>
<evidence type="ECO:0000256" key="5">
    <source>
        <dbReference type="ARBA" id="ARBA00022490"/>
    </source>
</evidence>
<evidence type="ECO:0000256" key="10">
    <source>
        <dbReference type="ARBA" id="ARBA00023098"/>
    </source>
</evidence>
<comment type="catalytic activity">
    <reaction evidence="23">
        <text>tetradecanoyl-CoA + H2O = tetradecanoate + CoA + H(+)</text>
        <dbReference type="Rhea" id="RHEA:40119"/>
        <dbReference type="ChEBI" id="CHEBI:15377"/>
        <dbReference type="ChEBI" id="CHEBI:15378"/>
        <dbReference type="ChEBI" id="CHEBI:30807"/>
        <dbReference type="ChEBI" id="CHEBI:57287"/>
        <dbReference type="ChEBI" id="CHEBI:57385"/>
    </reaction>
    <physiologicalReaction direction="left-to-right" evidence="23">
        <dbReference type="Rhea" id="RHEA:40120"/>
    </physiologicalReaction>
</comment>
<evidence type="ECO:0000256" key="16">
    <source>
        <dbReference type="ARBA" id="ARBA00038848"/>
    </source>
</evidence>
<evidence type="ECO:0000256" key="18">
    <source>
        <dbReference type="ARBA" id="ARBA00043210"/>
    </source>
</evidence>
<comment type="similarity">
    <text evidence="15">Belongs to the THEM4/THEM5 thioesterase family.</text>
</comment>
<evidence type="ECO:0000256" key="9">
    <source>
        <dbReference type="ARBA" id="ARBA00022946"/>
    </source>
</evidence>
<accession>A0ABZ2ELY7</accession>
<dbReference type="PANTHER" id="PTHR12418">
    <property type="entry name" value="ACYL-COENZYME A THIOESTERASE THEM4"/>
    <property type="match status" value="1"/>
</dbReference>
<keyword evidence="26" id="KW-1185">Reference proteome</keyword>
<evidence type="ECO:0000256" key="15">
    <source>
        <dbReference type="ARBA" id="ARBA00038456"/>
    </source>
</evidence>
<keyword evidence="9" id="KW-0809">Transit peptide</keyword>
<keyword evidence="12" id="KW-0966">Cell projection</keyword>
<sequence length="161" mass="17476">MQNKSKAIQDLYPDELAHCYGCGKNNPFGYQLKTYLVGDETIAHFTPDEKFTALPGSVYGGLVASLLDCHGTGSAAAFACVAENIDLENTEIIPVRCVTASLKIDFKAPTPMGTELELTGKLRSIEGRKIWVDMTLSAGDILCATGEIFSVLHIPHHPFFL</sequence>
<evidence type="ECO:0000256" key="23">
    <source>
        <dbReference type="ARBA" id="ARBA00048180"/>
    </source>
</evidence>
<dbReference type="SUPFAM" id="SSF54637">
    <property type="entry name" value="Thioesterase/thiol ester dehydrase-isomerase"/>
    <property type="match status" value="1"/>
</dbReference>
<keyword evidence="11" id="KW-0472">Membrane</keyword>